<reference evidence="1" key="1">
    <citation type="submission" date="2021-06" db="EMBL/GenBank/DDBJ databases">
        <authorList>
            <person name="Kallberg Y."/>
            <person name="Tangrot J."/>
            <person name="Rosling A."/>
        </authorList>
    </citation>
    <scope>NUCLEOTIDE SEQUENCE</scope>
    <source>
        <strain evidence="1">CL356</strain>
    </source>
</reference>
<dbReference type="Proteomes" id="UP000789525">
    <property type="component" value="Unassembled WGS sequence"/>
</dbReference>
<evidence type="ECO:0000313" key="1">
    <source>
        <dbReference type="EMBL" id="CAG8698191.1"/>
    </source>
</evidence>
<name>A0ACA9PCC2_9GLOM</name>
<dbReference type="EMBL" id="CAJVPT010031584">
    <property type="protein sequence ID" value="CAG8698191.1"/>
    <property type="molecule type" value="Genomic_DNA"/>
</dbReference>
<gene>
    <name evidence="1" type="ORF">ACOLOM_LOCUS10115</name>
</gene>
<organism evidence="1 2">
    <name type="scientific">Acaulospora colombiana</name>
    <dbReference type="NCBI Taxonomy" id="27376"/>
    <lineage>
        <taxon>Eukaryota</taxon>
        <taxon>Fungi</taxon>
        <taxon>Fungi incertae sedis</taxon>
        <taxon>Mucoromycota</taxon>
        <taxon>Glomeromycotina</taxon>
        <taxon>Glomeromycetes</taxon>
        <taxon>Diversisporales</taxon>
        <taxon>Acaulosporaceae</taxon>
        <taxon>Acaulospora</taxon>
    </lineage>
</organism>
<protein>
    <submittedName>
        <fullName evidence="1">16395_t:CDS:1</fullName>
    </submittedName>
</protein>
<proteinExistence type="predicted"/>
<accession>A0ACA9PCC2</accession>
<evidence type="ECO:0000313" key="2">
    <source>
        <dbReference type="Proteomes" id="UP000789525"/>
    </source>
</evidence>
<feature type="non-terminal residue" evidence="1">
    <location>
        <position position="275"/>
    </location>
</feature>
<sequence length="275" mass="30239">MPNCPNCHQHHPQIVILSPLFVHYKRTPPVLQGVRLWNEGRTLSALDATPQRACGMWEKGRKLLAEGGEHPKGRQSSPAASTRSGKKRTTTLKVGKWRARKTHTELWMAKWVLKGRWYLLAYKMASPVDSICYSRSTSTLAAGRRDGSVTAWDLRNLNHPPMPSQQEGDLGPPAREELFDCSPSWSFRRNTAGIECLAIIENISPSSPAQYPGSIELVGLLVGSADGLLCRIGLKPQGDVVLLEEFIGIESGDGIRGVQSVVVDSSEMVWCAADD</sequence>
<keyword evidence="2" id="KW-1185">Reference proteome</keyword>
<comment type="caution">
    <text evidence="1">The sequence shown here is derived from an EMBL/GenBank/DDBJ whole genome shotgun (WGS) entry which is preliminary data.</text>
</comment>